<feature type="region of interest" description="Disordered" evidence="3">
    <location>
        <begin position="1261"/>
        <end position="1303"/>
    </location>
</feature>
<keyword evidence="2" id="KW-0808">Transferase</keyword>
<accession>A0A1A9W899</accession>
<dbReference type="SUPFAM" id="SSF53335">
    <property type="entry name" value="S-adenosyl-L-methionine-dependent methyltransferases"/>
    <property type="match status" value="1"/>
</dbReference>
<feature type="compositionally biased region" description="Basic and acidic residues" evidence="3">
    <location>
        <begin position="1410"/>
        <end position="1430"/>
    </location>
</feature>
<feature type="compositionally biased region" description="Low complexity" evidence="3">
    <location>
        <begin position="1264"/>
        <end position="1284"/>
    </location>
</feature>
<dbReference type="GO" id="GO:0002098">
    <property type="term" value="P:tRNA wobble uridine modification"/>
    <property type="evidence" value="ECO:0007669"/>
    <property type="project" value="TreeGrafter"/>
</dbReference>
<dbReference type="FunFam" id="3.40.50.150:FF:000195">
    <property type="entry name" value="Methyltransferase domain containing protein"/>
    <property type="match status" value="1"/>
</dbReference>
<dbReference type="GO" id="GO:0005737">
    <property type="term" value="C:cytoplasm"/>
    <property type="evidence" value="ECO:0007669"/>
    <property type="project" value="TreeGrafter"/>
</dbReference>
<feature type="region of interest" description="Disordered" evidence="3">
    <location>
        <begin position="816"/>
        <end position="839"/>
    </location>
</feature>
<keyword evidence="1" id="KW-0489">Methyltransferase</keyword>
<name>A0A1A9W899_9MUSC</name>
<dbReference type="InterPro" id="IPR051422">
    <property type="entry name" value="AlkB_tRNA_MeTrf/Diox"/>
</dbReference>
<dbReference type="VEuPathDB" id="VectorBase:GBRI009823"/>
<dbReference type="PANTHER" id="PTHR13069:SF37">
    <property type="entry name" value="FIRE DANCER"/>
    <property type="match status" value="1"/>
</dbReference>
<dbReference type="STRING" id="37001.A0A1A9W899"/>
<dbReference type="FunFam" id="3.40.50.150:FF:000319">
    <property type="entry name" value="Fire dancer"/>
    <property type="match status" value="1"/>
</dbReference>
<feature type="region of interest" description="Disordered" evidence="3">
    <location>
        <begin position="1077"/>
        <end position="1096"/>
    </location>
</feature>
<dbReference type="Pfam" id="PF08241">
    <property type="entry name" value="Methyltransf_11"/>
    <property type="match status" value="1"/>
</dbReference>
<feature type="compositionally biased region" description="Acidic residues" evidence="3">
    <location>
        <begin position="1358"/>
        <end position="1367"/>
    </location>
</feature>
<feature type="region of interest" description="Disordered" evidence="3">
    <location>
        <begin position="1105"/>
        <end position="1145"/>
    </location>
</feature>
<feature type="compositionally biased region" description="Polar residues" evidence="3">
    <location>
        <begin position="1431"/>
        <end position="1458"/>
    </location>
</feature>
<feature type="region of interest" description="Disordered" evidence="3">
    <location>
        <begin position="724"/>
        <end position="745"/>
    </location>
</feature>
<feature type="compositionally biased region" description="Basic and acidic residues" evidence="3">
    <location>
        <begin position="816"/>
        <end position="827"/>
    </location>
</feature>
<feature type="compositionally biased region" description="Basic and acidic residues" evidence="3">
    <location>
        <begin position="1209"/>
        <end position="1225"/>
    </location>
</feature>
<dbReference type="GO" id="GO:0030488">
    <property type="term" value="P:tRNA methylation"/>
    <property type="evidence" value="ECO:0007669"/>
    <property type="project" value="TreeGrafter"/>
</dbReference>
<evidence type="ECO:0000256" key="3">
    <source>
        <dbReference type="SAM" id="MobiDB-lite"/>
    </source>
</evidence>
<reference evidence="5" key="2">
    <citation type="submission" date="2020-05" db="UniProtKB">
        <authorList>
            <consortium name="EnsemblMetazoa"/>
        </authorList>
    </citation>
    <scope>IDENTIFICATION</scope>
    <source>
        <strain evidence="5">IAEA</strain>
    </source>
</reference>
<dbReference type="GO" id="GO:0008757">
    <property type="term" value="F:S-adenosylmethionine-dependent methyltransferase activity"/>
    <property type="evidence" value="ECO:0007669"/>
    <property type="project" value="InterPro"/>
</dbReference>
<evidence type="ECO:0000313" key="6">
    <source>
        <dbReference type="Proteomes" id="UP000091820"/>
    </source>
</evidence>
<feature type="compositionally biased region" description="Low complexity" evidence="3">
    <location>
        <begin position="480"/>
        <end position="494"/>
    </location>
</feature>
<feature type="region of interest" description="Disordered" evidence="3">
    <location>
        <begin position="1358"/>
        <end position="1459"/>
    </location>
</feature>
<dbReference type="Proteomes" id="UP000091820">
    <property type="component" value="Unassembled WGS sequence"/>
</dbReference>
<feature type="compositionally biased region" description="Low complexity" evidence="3">
    <location>
        <begin position="1083"/>
        <end position="1096"/>
    </location>
</feature>
<organism evidence="5 6">
    <name type="scientific">Glossina brevipalpis</name>
    <dbReference type="NCBI Taxonomy" id="37001"/>
    <lineage>
        <taxon>Eukaryota</taxon>
        <taxon>Metazoa</taxon>
        <taxon>Ecdysozoa</taxon>
        <taxon>Arthropoda</taxon>
        <taxon>Hexapoda</taxon>
        <taxon>Insecta</taxon>
        <taxon>Pterygota</taxon>
        <taxon>Neoptera</taxon>
        <taxon>Endopterygota</taxon>
        <taxon>Diptera</taxon>
        <taxon>Brachycera</taxon>
        <taxon>Muscomorpha</taxon>
        <taxon>Hippoboscoidea</taxon>
        <taxon>Glossinidae</taxon>
        <taxon>Glossina</taxon>
    </lineage>
</organism>
<dbReference type="EnsemblMetazoa" id="GBRI009823-RA">
    <property type="protein sequence ID" value="GBRI009823-PA"/>
    <property type="gene ID" value="GBRI009823"/>
</dbReference>
<sequence>MLNITEKMKKLNADEQISHHYNITATIFAPSIATITTAASTNLYNTTRTTMTKQLSINKTPPAVIPTSSSAASKNGACSAVIQSNNRTNAFASTNYTPTIVSPTTVSTTIISNVATFKLAQQNSVTPIALVKAVNNSCANKPQVITNAITTTTTATAALTSSSSSSSNDANGRSAALERAYVHDVYENCEEPTGSLRPRVAQFLSNLEIGAVVCDVGCGSGRYLTQCNPSICTIGVDRCYRLSRLAKEKGGEVALCDNLELPFRDESFDAVLSVAVIHHFATTERRVNALRELARILRVGGRVLITVWALEQKHRRFESQDVLIPWQPPKNRNLNNSDEEEDDDFLAPYHAYTEDSNSSRSAGDGDSSSLSSSSPGESCYSFVRRAIQKLAGGRKHAWFLDSWTSKDTQRDSSLDHEDAKDLPIELRRLEDFEDFTDPPLSAGLKSRSLGSILNPPPRQIVRSRSSVPSLGGPLTPLEKNNSTTSHANANNHNNPKLSTSDTHSNGTFPRVATDSPVHQTMTISTTSVTTATTLVTNRRPKLIKQKQSLCDEDFQLSDVPFHMLSNYNSKNNSVTNNLQNKNNSVDISKQQLQTPIQIQSSTLYTRQVRKQSSLNEELMAGNRLREKERVRKRIQKQRSLNEAFLCRSAMFSKRLQVIREGFTNKIKSSTGSLERVTKTNLIKIMQNLKNASGDETPSNAASTTKKPECEQSQQQIAGQICTHEHHHHHYHYQSSQEQQQQQQQQHFPFVSNFQNHLNHLLQKQTGFVNNTSIKNFAGPVTICKNVECASAGCYCTAYHQGCSQCNASEGEEKARRHSRESGSDSSKDNSLQSDTSIESEDSFASVIYIPKPEQHQQQLNYQKQHQNSNSSSSNSSSSNGGSCCVHQNIGQNKCGNSTAINHCNKTEVGIPSVPTSPLILPCPPTPAHSPAAAQTTVTSPPHSMATVTAAMAILTPPLKKVIENPSSPTTKSTNGSRFNFDEAHIKKQNSIEQDKLKNLQNDTVNQQTIMVTPVATKITKEIIKHLPIIPKYGKQPTLQLTKQSFPIVRRSSASTGAAIPNVPKLLSLEIYNPAIDDLDSDSSEPSSPDSVDSVISAPKSNTLSAAASLDQTKGNSPPDVPDRRSDESTGIENTQEMSGNIKINQSHYRNGNLKIDPIDPHNIILNDDVQSDILPKKYDSDAKKSITQPEDCAKFAEQLTAQLIRKLEKKDSERKDGHVSDISKEDIDDPFSNYRKRLSEKDLMALRDELRERRLMLANLSTQPSLNQSPASSSTSSLSSQTRSFTIQEEDEDDDEEENERSYSLQLYENCKISKFNYKRNRQYNLHPETAYLLQDEDSSTRDDDEEEIDQMEHNIIMEEDENEGQNDNEQNVQQTEAKIRENENENENAESCTSETEENNSKSLSLNAKTEKLQKEDKEAKDNLDEKSELQNNQSTESWEHSNSSTASLDSPSQGGATTHHRYYHVFREGELDALINHHIASLHIVSSYYERASWCVVAEKVQVWTI</sequence>
<feature type="domain" description="Methyltransferase type 11" evidence="4">
    <location>
        <begin position="215"/>
        <end position="305"/>
    </location>
</feature>
<feature type="region of interest" description="Disordered" evidence="3">
    <location>
        <begin position="689"/>
        <end position="709"/>
    </location>
</feature>
<dbReference type="Gene3D" id="3.40.50.150">
    <property type="entry name" value="Vaccinia Virus protein VP39"/>
    <property type="match status" value="2"/>
</dbReference>
<evidence type="ECO:0000313" key="5">
    <source>
        <dbReference type="EnsemblMetazoa" id="GBRI009823-PA"/>
    </source>
</evidence>
<feature type="region of interest" description="Disordered" evidence="3">
    <location>
        <begin position="441"/>
        <end position="519"/>
    </location>
</feature>
<feature type="compositionally biased region" description="Acidic residues" evidence="3">
    <location>
        <begin position="1288"/>
        <end position="1299"/>
    </location>
</feature>
<evidence type="ECO:0000256" key="2">
    <source>
        <dbReference type="ARBA" id="ARBA00022679"/>
    </source>
</evidence>
<evidence type="ECO:0000256" key="1">
    <source>
        <dbReference type="ARBA" id="ARBA00022603"/>
    </source>
</evidence>
<feature type="compositionally biased region" description="Polar residues" evidence="3">
    <location>
        <begin position="495"/>
        <end position="507"/>
    </location>
</feature>
<proteinExistence type="predicted"/>
<dbReference type="GO" id="GO:0000049">
    <property type="term" value="F:tRNA binding"/>
    <property type="evidence" value="ECO:0007669"/>
    <property type="project" value="TreeGrafter"/>
</dbReference>
<dbReference type="GO" id="GO:0106335">
    <property type="term" value="F:tRNA (5-carboxymethyluridine(34)-5-O)-methyltransferase activity"/>
    <property type="evidence" value="ECO:0007669"/>
    <property type="project" value="TreeGrafter"/>
</dbReference>
<feature type="region of interest" description="Disordered" evidence="3">
    <location>
        <begin position="855"/>
        <end position="877"/>
    </location>
</feature>
<feature type="compositionally biased region" description="Low complexity" evidence="3">
    <location>
        <begin position="355"/>
        <end position="377"/>
    </location>
</feature>
<reference evidence="6" key="1">
    <citation type="submission" date="2014-03" db="EMBL/GenBank/DDBJ databases">
        <authorList>
            <person name="Aksoy S."/>
            <person name="Warren W."/>
            <person name="Wilson R.K."/>
        </authorList>
    </citation>
    <scope>NUCLEOTIDE SEQUENCE [LARGE SCALE GENOMIC DNA]</scope>
    <source>
        <strain evidence="6">IAEA</strain>
    </source>
</reference>
<feature type="compositionally biased region" description="Low complexity" evidence="3">
    <location>
        <begin position="732"/>
        <end position="745"/>
    </location>
</feature>
<dbReference type="PANTHER" id="PTHR13069">
    <property type="entry name" value="ALKYLATED DNA REPAIR PROTEIN ALKB HOMOLOG 8"/>
    <property type="match status" value="1"/>
</dbReference>
<feature type="compositionally biased region" description="Polar residues" evidence="3">
    <location>
        <begin position="1105"/>
        <end position="1115"/>
    </location>
</feature>
<feature type="compositionally biased region" description="Polar residues" evidence="3">
    <location>
        <begin position="1128"/>
        <end position="1145"/>
    </location>
</feature>
<dbReference type="InterPro" id="IPR013216">
    <property type="entry name" value="Methyltransf_11"/>
</dbReference>
<evidence type="ECO:0000259" key="4">
    <source>
        <dbReference type="Pfam" id="PF08241"/>
    </source>
</evidence>
<dbReference type="GO" id="GO:0005634">
    <property type="term" value="C:nucleus"/>
    <property type="evidence" value="ECO:0007669"/>
    <property type="project" value="TreeGrafter"/>
</dbReference>
<feature type="region of interest" description="Disordered" evidence="3">
    <location>
        <begin position="1209"/>
        <end position="1230"/>
    </location>
</feature>
<keyword evidence="6" id="KW-1185">Reference proteome</keyword>
<dbReference type="InterPro" id="IPR029063">
    <property type="entry name" value="SAM-dependent_MTases_sf"/>
</dbReference>
<dbReference type="CDD" id="cd02440">
    <property type="entry name" value="AdoMet_MTases"/>
    <property type="match status" value="1"/>
</dbReference>
<feature type="region of interest" description="Disordered" evidence="3">
    <location>
        <begin position="354"/>
        <end position="377"/>
    </location>
</feature>
<protein>
    <recommendedName>
        <fullName evidence="4">Methyltransferase type 11 domain-containing protein</fullName>
    </recommendedName>
</protein>